<evidence type="ECO:0000313" key="1">
    <source>
        <dbReference type="EMBL" id="EGO53703.1"/>
    </source>
</evidence>
<accession>F8MZL3</accession>
<dbReference type="KEGG" id="nte:NEUTE1DRAFT52315"/>
<sequence>ETGYIYPTILSDPLIVINPINLITDKDGELSIIYIPEDPTSDEFNIYIE</sequence>
<protein>
    <submittedName>
        <fullName evidence="1">Uncharacterized protein</fullName>
    </submittedName>
</protein>
<gene>
    <name evidence="1" type="ORF">NEUTE1DRAFT_52315</name>
</gene>
<dbReference type="OrthoDB" id="3554464at2759"/>
<dbReference type="HOGENOM" id="CLU_3147243_0_0_1"/>
<keyword evidence="2" id="KW-1185">Reference proteome</keyword>
<reference evidence="2" key="1">
    <citation type="journal article" date="2011" name="Genetics">
        <title>Massive changes in genome architecture accompany the transition to self-fertility in the filamentous fungus Neurospora tetrasperma.</title>
        <authorList>
            <person name="Ellison C.E."/>
            <person name="Stajich J.E."/>
            <person name="Jacobson D.J."/>
            <person name="Natvig D.O."/>
            <person name="Lapidus A."/>
            <person name="Foster B."/>
            <person name="Aerts A."/>
            <person name="Riley R."/>
            <person name="Lindquist E.A."/>
            <person name="Grigoriev I.V."/>
            <person name="Taylor J.W."/>
        </authorList>
    </citation>
    <scope>NUCLEOTIDE SEQUENCE [LARGE SCALE GENOMIC DNA]</scope>
    <source>
        <strain evidence="2">FGSC 2508 / P0657</strain>
    </source>
</reference>
<evidence type="ECO:0000313" key="2">
    <source>
        <dbReference type="Proteomes" id="UP000008065"/>
    </source>
</evidence>
<dbReference type="EMBL" id="GL891382">
    <property type="protein sequence ID" value="EGO53703.1"/>
    <property type="molecule type" value="Genomic_DNA"/>
</dbReference>
<dbReference type="RefSeq" id="XP_009855956.1">
    <property type="nucleotide sequence ID" value="XM_009857654.1"/>
</dbReference>
<dbReference type="AlphaFoldDB" id="F8MZL3"/>
<dbReference type="GeneID" id="20828350"/>
<organism evidence="1 2">
    <name type="scientific">Neurospora tetrasperma (strain FGSC 2508 / ATCC MYA-4615 / P0657)</name>
    <dbReference type="NCBI Taxonomy" id="510951"/>
    <lineage>
        <taxon>Eukaryota</taxon>
        <taxon>Fungi</taxon>
        <taxon>Dikarya</taxon>
        <taxon>Ascomycota</taxon>
        <taxon>Pezizomycotina</taxon>
        <taxon>Sordariomycetes</taxon>
        <taxon>Sordariomycetidae</taxon>
        <taxon>Sordariales</taxon>
        <taxon>Sordariaceae</taxon>
        <taxon>Neurospora</taxon>
    </lineage>
</organism>
<proteinExistence type="predicted"/>
<feature type="non-terminal residue" evidence="1">
    <location>
        <position position="1"/>
    </location>
</feature>
<name>F8MZL3_NEUT8</name>
<dbReference type="Proteomes" id="UP000008065">
    <property type="component" value="Unassembled WGS sequence"/>
</dbReference>
<dbReference type="VEuPathDB" id="FungiDB:NEUTE1DRAFT_52315"/>